<dbReference type="PROSITE" id="PS51419">
    <property type="entry name" value="RAB"/>
    <property type="match status" value="1"/>
</dbReference>
<evidence type="ECO:0008006" key="18">
    <source>
        <dbReference type="Google" id="ProtNLM"/>
    </source>
</evidence>
<keyword evidence="6" id="KW-0472">Membrane</keyword>
<dbReference type="GO" id="GO:0005525">
    <property type="term" value="F:GTP binding"/>
    <property type="evidence" value="ECO:0007669"/>
    <property type="project" value="UniProtKB-KW"/>
</dbReference>
<comment type="subcellular location">
    <subcellularLocation>
        <location evidence="1">Cell membrane</location>
        <topology evidence="1">Lipid-anchor</topology>
    </subcellularLocation>
</comment>
<evidence type="ECO:0000313" key="13">
    <source>
        <dbReference type="EMBL" id="CAF4203590.1"/>
    </source>
</evidence>
<dbReference type="Proteomes" id="UP000663862">
    <property type="component" value="Unassembled WGS sequence"/>
</dbReference>
<dbReference type="FunFam" id="3.40.50.300:FF:000475">
    <property type="entry name" value="GTP-binding protein Rhes"/>
    <property type="match status" value="1"/>
</dbReference>
<dbReference type="Proteomes" id="UP000663873">
    <property type="component" value="Unassembled WGS sequence"/>
</dbReference>
<dbReference type="SMART" id="SM00175">
    <property type="entry name" value="RAB"/>
    <property type="match status" value="1"/>
</dbReference>
<evidence type="ECO:0000313" key="17">
    <source>
        <dbReference type="Proteomes" id="UP000663873"/>
    </source>
</evidence>
<dbReference type="Proteomes" id="UP000663851">
    <property type="component" value="Unassembled WGS sequence"/>
</dbReference>
<dbReference type="EMBL" id="CAJOBR010000036">
    <property type="protein sequence ID" value="CAF4452702.1"/>
    <property type="molecule type" value="Genomic_DNA"/>
</dbReference>
<evidence type="ECO:0000313" key="15">
    <source>
        <dbReference type="EMBL" id="CAF4476473.1"/>
    </source>
</evidence>
<dbReference type="AlphaFoldDB" id="A0A820C6B3"/>
<dbReference type="EMBL" id="CAJOBQ010000005">
    <property type="protein sequence ID" value="CAF4203590.1"/>
    <property type="molecule type" value="Genomic_DNA"/>
</dbReference>
<keyword evidence="8" id="KW-0636">Prenylation</keyword>
<dbReference type="PANTHER" id="PTHR46149">
    <property type="entry name" value="MIP08469P"/>
    <property type="match status" value="1"/>
</dbReference>
<dbReference type="SUPFAM" id="SSF52540">
    <property type="entry name" value="P-loop containing nucleoside triphosphate hydrolases"/>
    <property type="match status" value="1"/>
</dbReference>
<dbReference type="SMART" id="SM00174">
    <property type="entry name" value="RHO"/>
    <property type="match status" value="1"/>
</dbReference>
<evidence type="ECO:0000256" key="7">
    <source>
        <dbReference type="ARBA" id="ARBA00023288"/>
    </source>
</evidence>
<keyword evidence="7" id="KW-0449">Lipoprotein</keyword>
<reference evidence="13" key="1">
    <citation type="submission" date="2021-02" db="EMBL/GenBank/DDBJ databases">
        <authorList>
            <person name="Nowell W R."/>
        </authorList>
    </citation>
    <scope>NUCLEOTIDE SEQUENCE</scope>
</reference>
<dbReference type="EMBL" id="CAJOBS010000038">
    <property type="protein sequence ID" value="CAF4476473.1"/>
    <property type="molecule type" value="Genomic_DNA"/>
</dbReference>
<dbReference type="EMBL" id="CAJOBO010000011">
    <property type="protein sequence ID" value="CAF4093707.1"/>
    <property type="molecule type" value="Genomic_DNA"/>
</dbReference>
<evidence type="ECO:0000313" key="12">
    <source>
        <dbReference type="EMBL" id="CAF4106762.1"/>
    </source>
</evidence>
<keyword evidence="17" id="KW-1185">Reference proteome</keyword>
<keyword evidence="5" id="KW-0342">GTP-binding</keyword>
<dbReference type="InterPro" id="IPR005225">
    <property type="entry name" value="Small_GTP-bd"/>
</dbReference>
<evidence type="ECO:0000256" key="5">
    <source>
        <dbReference type="ARBA" id="ARBA00023134"/>
    </source>
</evidence>
<dbReference type="PRINTS" id="PR00449">
    <property type="entry name" value="RASTRNSFRMNG"/>
</dbReference>
<evidence type="ECO:0000256" key="8">
    <source>
        <dbReference type="ARBA" id="ARBA00023289"/>
    </source>
</evidence>
<protein>
    <recommendedName>
        <fullName evidence="18">GTP-binding protein Rhes</fullName>
    </recommendedName>
</protein>
<evidence type="ECO:0000313" key="14">
    <source>
        <dbReference type="EMBL" id="CAF4452702.1"/>
    </source>
</evidence>
<evidence type="ECO:0000313" key="11">
    <source>
        <dbReference type="EMBL" id="CAF4093707.1"/>
    </source>
</evidence>
<dbReference type="GO" id="GO:0003924">
    <property type="term" value="F:GTPase activity"/>
    <property type="evidence" value="ECO:0007669"/>
    <property type="project" value="InterPro"/>
</dbReference>
<accession>A0A820C6B3</accession>
<dbReference type="SMART" id="SM00173">
    <property type="entry name" value="RAS"/>
    <property type="match status" value="1"/>
</dbReference>
<dbReference type="InterPro" id="IPR052236">
    <property type="entry name" value="Small_GTPase_RasD"/>
</dbReference>
<dbReference type="PROSITE" id="PS51420">
    <property type="entry name" value="RHO"/>
    <property type="match status" value="1"/>
</dbReference>
<dbReference type="InterPro" id="IPR001806">
    <property type="entry name" value="Small_GTPase"/>
</dbReference>
<dbReference type="Pfam" id="PF00071">
    <property type="entry name" value="Ras"/>
    <property type="match status" value="1"/>
</dbReference>
<evidence type="ECO:0000313" key="16">
    <source>
        <dbReference type="Proteomes" id="UP000663862"/>
    </source>
</evidence>
<feature type="region of interest" description="Disordered" evidence="10">
    <location>
        <begin position="24"/>
        <end position="56"/>
    </location>
</feature>
<evidence type="ECO:0000256" key="2">
    <source>
        <dbReference type="ARBA" id="ARBA00022475"/>
    </source>
</evidence>
<dbReference type="EMBL" id="CAJOBP010000034">
    <property type="protein sequence ID" value="CAF4106762.1"/>
    <property type="molecule type" value="Genomic_DNA"/>
</dbReference>
<evidence type="ECO:0000256" key="6">
    <source>
        <dbReference type="ARBA" id="ARBA00023136"/>
    </source>
</evidence>
<dbReference type="Proteomes" id="UP000663838">
    <property type="component" value="Unassembled WGS sequence"/>
</dbReference>
<evidence type="ECO:0000256" key="9">
    <source>
        <dbReference type="ARBA" id="ARBA00038061"/>
    </source>
</evidence>
<dbReference type="Proteomes" id="UP000663848">
    <property type="component" value="Unassembled WGS sequence"/>
</dbReference>
<keyword evidence="3" id="KW-0488">Methylation</keyword>
<dbReference type="PROSITE" id="PS51421">
    <property type="entry name" value="RAS"/>
    <property type="match status" value="1"/>
</dbReference>
<evidence type="ECO:0000256" key="4">
    <source>
        <dbReference type="ARBA" id="ARBA00022741"/>
    </source>
</evidence>
<dbReference type="InterPro" id="IPR027417">
    <property type="entry name" value="P-loop_NTPase"/>
</dbReference>
<sequence>MLAELLHHFGNIYITKNTSLHGCHTRQEEEKHTPSRFALRNLDSPTASANSPKPKPISMIMVDQDTRYRLVLLGASRTGKSSIVHMFLNGKFLETYKETVEDLHYREFIVDDKTIKVDILDTAGNMEFPAMRRLSIATSHAFILVYSVDSIESLNEIRCIIEQIKEQRTNYAEIPIVIVGNKTDRTGVREVDEQHVRTMLNELGPLHCGFVECTALDRASIIDIFLKLLSLVQLSAARQLSPILTRKISERLKKNEFDDKSETGFSRSRSLIRRTSVKKKATSSNGKHPSKTLDCLIS</sequence>
<name>A0A820C6B3_9BILA</name>
<dbReference type="NCBIfam" id="TIGR00231">
    <property type="entry name" value="small_GTP"/>
    <property type="match status" value="1"/>
</dbReference>
<evidence type="ECO:0000256" key="3">
    <source>
        <dbReference type="ARBA" id="ARBA00022481"/>
    </source>
</evidence>
<keyword evidence="4" id="KW-0547">Nucleotide-binding</keyword>
<comment type="similarity">
    <text evidence="9">Belongs to the small GTPase superfamily. RasD family.</text>
</comment>
<evidence type="ECO:0000256" key="10">
    <source>
        <dbReference type="SAM" id="MobiDB-lite"/>
    </source>
</evidence>
<organism evidence="13 16">
    <name type="scientific">Rotaria socialis</name>
    <dbReference type="NCBI Taxonomy" id="392032"/>
    <lineage>
        <taxon>Eukaryota</taxon>
        <taxon>Metazoa</taxon>
        <taxon>Spiralia</taxon>
        <taxon>Gnathifera</taxon>
        <taxon>Rotifera</taxon>
        <taxon>Eurotatoria</taxon>
        <taxon>Bdelloidea</taxon>
        <taxon>Philodinida</taxon>
        <taxon>Philodinidae</taxon>
        <taxon>Rotaria</taxon>
    </lineage>
</organism>
<proteinExistence type="inferred from homology"/>
<comment type="caution">
    <text evidence="13">The sequence shown here is derived from an EMBL/GenBank/DDBJ whole genome shotgun (WGS) entry which is preliminary data.</text>
</comment>
<gene>
    <name evidence="11" type="ORF">HFQ381_LOCUS499</name>
    <name evidence="14" type="ORF">QYT958_LOCUS769</name>
    <name evidence="15" type="ORF">TOA249_LOCUS1388</name>
    <name evidence="13" type="ORF">TSG867_LOCUS255</name>
    <name evidence="12" type="ORF">UJA718_LOCUS658</name>
</gene>
<evidence type="ECO:0000256" key="1">
    <source>
        <dbReference type="ARBA" id="ARBA00004193"/>
    </source>
</evidence>
<feature type="region of interest" description="Disordered" evidence="10">
    <location>
        <begin position="276"/>
        <end position="298"/>
    </location>
</feature>
<keyword evidence="2" id="KW-1003">Cell membrane</keyword>
<dbReference type="GO" id="GO:0005886">
    <property type="term" value="C:plasma membrane"/>
    <property type="evidence" value="ECO:0007669"/>
    <property type="project" value="UniProtKB-SubCell"/>
</dbReference>
<dbReference type="PANTHER" id="PTHR46149:SF7">
    <property type="entry name" value="GTP-BINDING PROTEIN DI-RAS2"/>
    <property type="match status" value="1"/>
</dbReference>
<dbReference type="Gene3D" id="3.40.50.300">
    <property type="entry name" value="P-loop containing nucleotide triphosphate hydrolases"/>
    <property type="match status" value="1"/>
</dbReference>